<dbReference type="GO" id="GO:0015074">
    <property type="term" value="P:DNA integration"/>
    <property type="evidence" value="ECO:0007669"/>
    <property type="project" value="UniProtKB-KW"/>
</dbReference>
<dbReference type="Proteomes" id="UP000061587">
    <property type="component" value="Chromosome"/>
</dbReference>
<dbReference type="GO" id="GO:0000150">
    <property type="term" value="F:DNA strand exchange activity"/>
    <property type="evidence" value="ECO:0007669"/>
    <property type="project" value="InterPro"/>
</dbReference>
<keyword evidence="1" id="KW-0229">DNA integration</keyword>
<keyword evidence="3" id="KW-0233">DNA recombination</keyword>
<keyword evidence="6" id="KW-0175">Coiled coil</keyword>
<evidence type="ECO:0000256" key="3">
    <source>
        <dbReference type="ARBA" id="ARBA00023172"/>
    </source>
</evidence>
<dbReference type="Gene3D" id="3.40.50.1390">
    <property type="entry name" value="Resolvase, N-terminal catalytic domain"/>
    <property type="match status" value="1"/>
</dbReference>
<protein>
    <submittedName>
        <fullName evidence="9">Site-specific recombinase</fullName>
    </submittedName>
</protein>
<dbReference type="CDD" id="cd00338">
    <property type="entry name" value="Ser_Recombinase"/>
    <property type="match status" value="1"/>
</dbReference>
<dbReference type="InterPro" id="IPR006119">
    <property type="entry name" value="Resolv_N"/>
</dbReference>
<dbReference type="InterPro" id="IPR036162">
    <property type="entry name" value="Resolvase-like_N_sf"/>
</dbReference>
<evidence type="ECO:0000256" key="1">
    <source>
        <dbReference type="ARBA" id="ARBA00022908"/>
    </source>
</evidence>
<dbReference type="SUPFAM" id="SSF53041">
    <property type="entry name" value="Resolvase-like"/>
    <property type="match status" value="1"/>
</dbReference>
<dbReference type="PROSITE" id="PS51737">
    <property type="entry name" value="RECOMBINASE_DNA_BIND"/>
    <property type="match status" value="1"/>
</dbReference>
<evidence type="ECO:0000256" key="6">
    <source>
        <dbReference type="SAM" id="Coils"/>
    </source>
</evidence>
<dbReference type="Pfam" id="PF07508">
    <property type="entry name" value="Recombinase"/>
    <property type="match status" value="1"/>
</dbReference>
<dbReference type="InterPro" id="IPR050639">
    <property type="entry name" value="SSR_resolvase"/>
</dbReference>
<gene>
    <name evidence="9" type="ORF">BvMPK_1525</name>
</gene>
<name>A0A0P0M241_PHOVU</name>
<evidence type="ECO:0000259" key="8">
    <source>
        <dbReference type="PROSITE" id="PS51737"/>
    </source>
</evidence>
<dbReference type="Gene3D" id="3.90.1750.20">
    <property type="entry name" value="Putative Large Serine Recombinase, Chain B, Domain 2"/>
    <property type="match status" value="1"/>
</dbReference>
<feature type="domain" description="Recombinase" evidence="8">
    <location>
        <begin position="161"/>
        <end position="271"/>
    </location>
</feature>
<feature type="coiled-coil region" evidence="6">
    <location>
        <begin position="347"/>
        <end position="417"/>
    </location>
</feature>
<dbReference type="InterPro" id="IPR038109">
    <property type="entry name" value="DNA_bind_recomb_sf"/>
</dbReference>
<dbReference type="PROSITE" id="PS51736">
    <property type="entry name" value="RECOMBINASES_3"/>
    <property type="match status" value="1"/>
</dbReference>
<dbReference type="PANTHER" id="PTHR30461:SF2">
    <property type="entry name" value="SERINE RECOMBINASE PINE-RELATED"/>
    <property type="match status" value="1"/>
</dbReference>
<reference evidence="9 10" key="2">
    <citation type="journal article" date="2016" name="Genome Biol. Evol.">
        <title>Extensive mobilome-driven genome diversification in mouse gut-associated Bacteroides vulgatus mpk.</title>
        <authorList>
            <person name="Lange A."/>
            <person name="Beier S."/>
            <person name="Steimle A."/>
            <person name="Autenrieth I.B."/>
            <person name="Huson D.H."/>
            <person name="Frick J.S."/>
        </authorList>
    </citation>
    <scope>NUCLEOTIDE SEQUENCE [LARGE SCALE GENOMIC DNA]</scope>
    <source>
        <strain evidence="10">mpk</strain>
    </source>
</reference>
<accession>A0A0P0M241</accession>
<evidence type="ECO:0000313" key="9">
    <source>
        <dbReference type="EMBL" id="ALK84132.1"/>
    </source>
</evidence>
<dbReference type="InterPro" id="IPR006118">
    <property type="entry name" value="Recombinase_CS"/>
</dbReference>
<evidence type="ECO:0000259" key="7">
    <source>
        <dbReference type="PROSITE" id="PS51736"/>
    </source>
</evidence>
<reference evidence="10" key="1">
    <citation type="submission" date="2015-10" db="EMBL/GenBank/DDBJ databases">
        <title>Extensive mobilome-driven genome diversification in gut-associated Bacteroides vulgatus mpk.</title>
        <authorList>
            <person name="Beier S."/>
            <person name="Lange A."/>
            <person name="Huson D.H."/>
            <person name="Frick J.-S."/>
            <person name="Autenrieth I.B."/>
        </authorList>
    </citation>
    <scope>NUCLEOTIDE SEQUENCE [LARGE SCALE GENOMIC DNA]</scope>
    <source>
        <strain evidence="10">mpk</strain>
    </source>
</reference>
<evidence type="ECO:0000256" key="4">
    <source>
        <dbReference type="PIRSR" id="PIRSR606118-50"/>
    </source>
</evidence>
<dbReference type="InterPro" id="IPR011109">
    <property type="entry name" value="DNA_bind_recombinase_dom"/>
</dbReference>
<keyword evidence="2" id="KW-0238">DNA-binding</keyword>
<organism evidence="9 10">
    <name type="scientific">Phocaeicola vulgatus</name>
    <name type="common">Bacteroides vulgatus</name>
    <dbReference type="NCBI Taxonomy" id="821"/>
    <lineage>
        <taxon>Bacteria</taxon>
        <taxon>Pseudomonadati</taxon>
        <taxon>Bacteroidota</taxon>
        <taxon>Bacteroidia</taxon>
        <taxon>Bacteroidales</taxon>
        <taxon>Bacteroidaceae</taxon>
        <taxon>Phocaeicola</taxon>
    </lineage>
</organism>
<evidence type="ECO:0000313" key="10">
    <source>
        <dbReference type="Proteomes" id="UP000061587"/>
    </source>
</evidence>
<feature type="active site" description="O-(5'-phospho-DNA)-serine intermediate" evidence="4 5">
    <location>
        <position position="12"/>
    </location>
</feature>
<proteinExistence type="predicted"/>
<dbReference type="PROSITE" id="PS00397">
    <property type="entry name" value="RECOMBINASES_1"/>
    <property type="match status" value="1"/>
</dbReference>
<evidence type="ECO:0000256" key="2">
    <source>
        <dbReference type="ARBA" id="ARBA00023125"/>
    </source>
</evidence>
<dbReference type="PANTHER" id="PTHR30461">
    <property type="entry name" value="DNA-INVERTASE FROM LAMBDOID PROPHAGE"/>
    <property type="match status" value="1"/>
</dbReference>
<dbReference type="AlphaFoldDB" id="A0A0P0M241"/>
<dbReference type="GO" id="GO:0003677">
    <property type="term" value="F:DNA binding"/>
    <property type="evidence" value="ECO:0007669"/>
    <property type="project" value="UniProtKB-KW"/>
</dbReference>
<evidence type="ECO:0000256" key="5">
    <source>
        <dbReference type="PROSITE-ProRule" id="PRU10137"/>
    </source>
</evidence>
<feature type="domain" description="Resolvase/invertase-type recombinase catalytic" evidence="7">
    <location>
        <begin position="4"/>
        <end position="154"/>
    </location>
</feature>
<sequence length="556" mass="64291">MNANVIIYCRVSSDEQTLGASLDVQEERLRKYCNQMGYNIIDNISYREDESAKTFEKRPVIQGIMNYIRKNKGRVNKLLFLRWDRYSRDIISASENLKELLKLGVEPNAIEAPLDFNSDTWPLLLGVHIGSAQCDNIKRSKATMDGIHGTLAKGKCANKAPRGYKNIRISKHETHVEIDTNTAPFIQAMFKEVAKGIETPCYIRRKFARKGYNIPESSFLEMLRNKFYIGKIRVPAYKGEPEYYVNGEHEAIIDKETFYKVQEILDGKRKKTPKLSKAINPDLFLRKFLICPVCGCALTGATSSGNGGKYTYYFCCNNQKHIRMRAENVNEEFARYTAQLKPNKTVLDLYNEILKDLQNERKGESKKEAAALQNELSTVQKRINSIEDKYLDGDLTKEQYNRMLERYTKEASAMQQQIEMRENPNRSNIEPKLNYSINLINNIDSYIRNASVGVKIKLISSMFPEKIEFDGKTYRTNSYNKVLDLIYQQTNELRGVEKKNGESFSTFSASVPRPGTNHRNHRKTKEFIHLIINNLHISYFLHFCHILPIFCYSVHF</sequence>
<dbReference type="Pfam" id="PF00239">
    <property type="entry name" value="Resolvase"/>
    <property type="match status" value="1"/>
</dbReference>
<dbReference type="EMBL" id="CP013020">
    <property type="protein sequence ID" value="ALK84132.1"/>
    <property type="molecule type" value="Genomic_DNA"/>
</dbReference>
<dbReference type="SMART" id="SM00857">
    <property type="entry name" value="Resolvase"/>
    <property type="match status" value="1"/>
</dbReference>
<dbReference type="PATRIC" id="fig|821.40.peg.1820"/>